<dbReference type="EMBL" id="JAEUBD010000095">
    <property type="protein sequence ID" value="KAH3677665.1"/>
    <property type="molecule type" value="Genomic_DNA"/>
</dbReference>
<comment type="caution">
    <text evidence="1">The sequence shown here is derived from an EMBL/GenBank/DDBJ whole genome shotgun (WGS) entry which is preliminary data.</text>
</comment>
<name>A0A9P8PU40_9ASCO</name>
<reference evidence="1" key="1">
    <citation type="journal article" date="2021" name="Open Biol.">
        <title>Shared evolutionary footprints suggest mitochondrial oxidative damage underlies multiple complex I losses in fungi.</title>
        <authorList>
            <person name="Schikora-Tamarit M.A."/>
            <person name="Marcet-Houben M."/>
            <person name="Nosek J."/>
            <person name="Gabaldon T."/>
        </authorList>
    </citation>
    <scope>NUCLEOTIDE SEQUENCE</scope>
    <source>
        <strain evidence="1">NCAIM Y.01608</strain>
    </source>
</reference>
<gene>
    <name evidence="1" type="ORF">OGATHE_000319</name>
</gene>
<proteinExistence type="predicted"/>
<protein>
    <submittedName>
        <fullName evidence="1">Uncharacterized protein</fullName>
    </submittedName>
</protein>
<keyword evidence="2" id="KW-1185">Reference proteome</keyword>
<dbReference type="AlphaFoldDB" id="A0A9P8PU40"/>
<sequence length="116" mass="12276">MTLEGESLASTHSCSTRLMRVQQQLVLTFGWSCKPAANAWITSGSIVFTSIASTTMSAILPTHHATVSLTCSDSSFMRAKIGLSAWPIRTVSSDRSGPSSIEPNAITAASLFLQLG</sequence>
<evidence type="ECO:0000313" key="2">
    <source>
        <dbReference type="Proteomes" id="UP000788993"/>
    </source>
</evidence>
<organism evidence="1 2">
    <name type="scientific">Ogataea polymorpha</name>
    <dbReference type="NCBI Taxonomy" id="460523"/>
    <lineage>
        <taxon>Eukaryota</taxon>
        <taxon>Fungi</taxon>
        <taxon>Dikarya</taxon>
        <taxon>Ascomycota</taxon>
        <taxon>Saccharomycotina</taxon>
        <taxon>Pichiomycetes</taxon>
        <taxon>Pichiales</taxon>
        <taxon>Pichiaceae</taxon>
        <taxon>Ogataea</taxon>
    </lineage>
</organism>
<evidence type="ECO:0000313" key="1">
    <source>
        <dbReference type="EMBL" id="KAH3677665.1"/>
    </source>
</evidence>
<accession>A0A9P8PU40</accession>
<dbReference type="Proteomes" id="UP000788993">
    <property type="component" value="Unassembled WGS sequence"/>
</dbReference>
<reference evidence="1" key="2">
    <citation type="submission" date="2021-01" db="EMBL/GenBank/DDBJ databases">
        <authorList>
            <person name="Schikora-Tamarit M.A."/>
        </authorList>
    </citation>
    <scope>NUCLEOTIDE SEQUENCE</scope>
    <source>
        <strain evidence="1">NCAIM Y.01608</strain>
    </source>
</reference>